<gene>
    <name evidence="12" type="ORF">A4H34_06705</name>
</gene>
<reference evidence="12 13" key="1">
    <citation type="submission" date="2016-04" db="EMBL/GenBank/DDBJ databases">
        <title>Peptidophaga gingivicola gen. nov., sp. nov., isolated from human subgingival plaque.</title>
        <authorList>
            <person name="Beall C.J."/>
            <person name="Mokrzan E.M."/>
            <person name="Griffen A.L."/>
            <person name="Leys E.J."/>
        </authorList>
    </citation>
    <scope>NUCLEOTIDE SEQUENCE [LARGE SCALE GENOMIC DNA]</scope>
    <source>
        <strain evidence="12 13">BA112</strain>
    </source>
</reference>
<dbReference type="Pfam" id="PF00005">
    <property type="entry name" value="ABC_tran"/>
    <property type="match status" value="1"/>
</dbReference>
<evidence type="ECO:0000256" key="10">
    <source>
        <dbReference type="ARBA" id="ARBA00063837"/>
    </source>
</evidence>
<evidence type="ECO:0000313" key="12">
    <source>
        <dbReference type="EMBL" id="OAP86793.1"/>
    </source>
</evidence>
<evidence type="ECO:0000256" key="6">
    <source>
        <dbReference type="ARBA" id="ARBA00022967"/>
    </source>
</evidence>
<evidence type="ECO:0000259" key="11">
    <source>
        <dbReference type="PROSITE" id="PS50893"/>
    </source>
</evidence>
<evidence type="ECO:0000313" key="13">
    <source>
        <dbReference type="Proteomes" id="UP000078368"/>
    </source>
</evidence>
<sequence length="328" mass="34777">MITLSGVTKVYPRRGQEPVVALDDINLEIPTRDIHGIVGESGAGKSTLIRCLTALERPTKGVIRVGGLDLASVSSGQLREARRTIGMVFQGANLLDARTARENIAIPLRLAGMPSSKRTKRVSELLDLVGLSDRGTSYPSELSGGQRQRVGIARALADNPSVLLCDEPTSALDTETTEQILGLLKSVRDRYGVTVVIITHEMSVVRQICDSVTLLDSGRITASGRVENVVADVESALSRQIVPPPPLAPEDARGRTVVDVAFTSQPGEPTGARVLDAARELGADIGAGTFETIGSTQVARLALTVDPDDVARVRSAFADIDVATEVRA</sequence>
<keyword evidence="4" id="KW-0547">Nucleotide-binding</keyword>
<dbReference type="FunFam" id="3.40.50.300:FF:000056">
    <property type="entry name" value="Cell division ATP-binding protein FtsE"/>
    <property type="match status" value="1"/>
</dbReference>
<evidence type="ECO:0000256" key="1">
    <source>
        <dbReference type="ARBA" id="ARBA00005417"/>
    </source>
</evidence>
<dbReference type="PROSITE" id="PS50893">
    <property type="entry name" value="ABC_TRANSPORTER_2"/>
    <property type="match status" value="1"/>
</dbReference>
<accession>A0A179B6B5</accession>
<evidence type="ECO:0000256" key="8">
    <source>
        <dbReference type="ARBA" id="ARBA00023136"/>
    </source>
</evidence>
<evidence type="ECO:0000256" key="4">
    <source>
        <dbReference type="ARBA" id="ARBA00022741"/>
    </source>
</evidence>
<dbReference type="PANTHER" id="PTHR43166">
    <property type="entry name" value="AMINO ACID IMPORT ATP-BINDING PROTEIN"/>
    <property type="match status" value="1"/>
</dbReference>
<dbReference type="InterPro" id="IPR027417">
    <property type="entry name" value="P-loop_NTPase"/>
</dbReference>
<dbReference type="AlphaFoldDB" id="A0A179B6B5"/>
<dbReference type="PANTHER" id="PTHR43166:SF30">
    <property type="entry name" value="METHIONINE IMPORT ATP-BINDING PROTEIN METN"/>
    <property type="match status" value="1"/>
</dbReference>
<protein>
    <submittedName>
        <fullName evidence="12">ABC transporter</fullName>
    </submittedName>
</protein>
<keyword evidence="2" id="KW-0813">Transport</keyword>
<dbReference type="RefSeq" id="WP_064231459.1">
    <property type="nucleotide sequence ID" value="NZ_LVZK01000001.1"/>
</dbReference>
<comment type="subunit">
    <text evidence="10">Homodimer. Forms a membrane-associated complex with FtsX.</text>
</comment>
<comment type="function">
    <text evidence="9">Part of the ABC transporter FtsEX involved in cellular division. Has ATPase activity.</text>
</comment>
<evidence type="ECO:0000256" key="5">
    <source>
        <dbReference type="ARBA" id="ARBA00022840"/>
    </source>
</evidence>
<comment type="caution">
    <text evidence="12">The sequence shown here is derived from an EMBL/GenBank/DDBJ whole genome shotgun (WGS) entry which is preliminary data.</text>
</comment>
<evidence type="ECO:0000256" key="2">
    <source>
        <dbReference type="ARBA" id="ARBA00022448"/>
    </source>
</evidence>
<evidence type="ECO:0000256" key="3">
    <source>
        <dbReference type="ARBA" id="ARBA00022475"/>
    </source>
</evidence>
<dbReference type="OrthoDB" id="4283894at2"/>
<dbReference type="Gene3D" id="3.40.50.300">
    <property type="entry name" value="P-loop containing nucleotide triphosphate hydrolases"/>
    <property type="match status" value="1"/>
</dbReference>
<keyword evidence="7" id="KW-0029">Amino-acid transport</keyword>
<keyword evidence="8" id="KW-0472">Membrane</keyword>
<dbReference type="InterPro" id="IPR003593">
    <property type="entry name" value="AAA+_ATPase"/>
</dbReference>
<dbReference type="InterPro" id="IPR003439">
    <property type="entry name" value="ABC_transporter-like_ATP-bd"/>
</dbReference>
<dbReference type="InterPro" id="IPR017871">
    <property type="entry name" value="ABC_transporter-like_CS"/>
</dbReference>
<feature type="domain" description="ABC transporter" evidence="11">
    <location>
        <begin position="2"/>
        <end position="242"/>
    </location>
</feature>
<dbReference type="InterPro" id="IPR050086">
    <property type="entry name" value="MetN_ABC_transporter-like"/>
</dbReference>
<dbReference type="GO" id="GO:0006865">
    <property type="term" value="P:amino acid transport"/>
    <property type="evidence" value="ECO:0007669"/>
    <property type="project" value="UniProtKB-KW"/>
</dbReference>
<comment type="similarity">
    <text evidence="1">Belongs to the ABC transporter superfamily.</text>
</comment>
<dbReference type="GO" id="GO:0016887">
    <property type="term" value="F:ATP hydrolysis activity"/>
    <property type="evidence" value="ECO:0007669"/>
    <property type="project" value="InterPro"/>
</dbReference>
<dbReference type="SUPFAM" id="SSF52540">
    <property type="entry name" value="P-loop containing nucleoside triphosphate hydrolases"/>
    <property type="match status" value="1"/>
</dbReference>
<name>A0A179B6B5_9ACTO</name>
<dbReference type="GO" id="GO:0005524">
    <property type="term" value="F:ATP binding"/>
    <property type="evidence" value="ECO:0007669"/>
    <property type="project" value="UniProtKB-KW"/>
</dbReference>
<evidence type="ECO:0000256" key="7">
    <source>
        <dbReference type="ARBA" id="ARBA00022970"/>
    </source>
</evidence>
<dbReference type="SMART" id="SM00382">
    <property type="entry name" value="AAA"/>
    <property type="match status" value="1"/>
</dbReference>
<organism evidence="12 13">
    <name type="scientific">Peptidiphaga gingivicola</name>
    <dbReference type="NCBI Taxonomy" id="2741497"/>
    <lineage>
        <taxon>Bacteria</taxon>
        <taxon>Bacillati</taxon>
        <taxon>Actinomycetota</taxon>
        <taxon>Actinomycetes</taxon>
        <taxon>Actinomycetales</taxon>
        <taxon>Actinomycetaceae</taxon>
        <taxon>Peptidiphaga</taxon>
    </lineage>
</organism>
<dbReference type="GO" id="GO:0005886">
    <property type="term" value="C:plasma membrane"/>
    <property type="evidence" value="ECO:0007669"/>
    <property type="project" value="UniProtKB-ARBA"/>
</dbReference>
<keyword evidence="3" id="KW-1003">Cell membrane</keyword>
<keyword evidence="5" id="KW-0067">ATP-binding</keyword>
<evidence type="ECO:0000256" key="9">
    <source>
        <dbReference type="ARBA" id="ARBA00054718"/>
    </source>
</evidence>
<dbReference type="STRING" id="1823756.A4H34_06705"/>
<proteinExistence type="inferred from homology"/>
<keyword evidence="6" id="KW-1278">Translocase</keyword>
<dbReference type="Proteomes" id="UP000078368">
    <property type="component" value="Unassembled WGS sequence"/>
</dbReference>
<dbReference type="PROSITE" id="PS00211">
    <property type="entry name" value="ABC_TRANSPORTER_1"/>
    <property type="match status" value="1"/>
</dbReference>
<dbReference type="EMBL" id="LVZK01000001">
    <property type="protein sequence ID" value="OAP86793.1"/>
    <property type="molecule type" value="Genomic_DNA"/>
</dbReference>
<keyword evidence="13" id="KW-1185">Reference proteome</keyword>